<protein>
    <submittedName>
        <fullName evidence="2">Uncharacterized protein</fullName>
    </submittedName>
</protein>
<dbReference type="AlphaFoldDB" id="A0AAU8NDJ7"/>
<dbReference type="Pfam" id="PF11346">
    <property type="entry name" value="DUF3149"/>
    <property type="match status" value="1"/>
</dbReference>
<keyword evidence="1" id="KW-0472">Membrane</keyword>
<organism evidence="2">
    <name type="scientific">Paenibacillus sp. AN1007</name>
    <dbReference type="NCBI Taxonomy" id="3151385"/>
    <lineage>
        <taxon>Bacteria</taxon>
        <taxon>Bacillati</taxon>
        <taxon>Bacillota</taxon>
        <taxon>Bacilli</taxon>
        <taxon>Bacillales</taxon>
        <taxon>Paenibacillaceae</taxon>
        <taxon>Paenibacillus</taxon>
    </lineage>
</organism>
<name>A0AAU8NDJ7_9BACL</name>
<dbReference type="EMBL" id="CP159992">
    <property type="protein sequence ID" value="XCP94673.1"/>
    <property type="molecule type" value="Genomic_DNA"/>
</dbReference>
<accession>A0AAU8NDJ7</accession>
<reference evidence="2" key="1">
    <citation type="submission" date="2024-05" db="EMBL/GenBank/DDBJ databases">
        <title>Draft genome assemblies of 36 bacteria isolated from hibernating arctic ground squirrels.</title>
        <authorList>
            <person name="McKee H."/>
            <person name="Mullen L."/>
            <person name="Drown D.M."/>
            <person name="Duddleston K.N."/>
        </authorList>
    </citation>
    <scope>NUCLEOTIDE SEQUENCE</scope>
    <source>
        <strain evidence="2">AN1007</strain>
    </source>
</reference>
<keyword evidence="1" id="KW-0812">Transmembrane</keyword>
<dbReference type="InterPro" id="IPR021494">
    <property type="entry name" value="DUF3149"/>
</dbReference>
<gene>
    <name evidence="2" type="ORF">ABXS70_26810</name>
</gene>
<proteinExistence type="predicted"/>
<evidence type="ECO:0000313" key="2">
    <source>
        <dbReference type="EMBL" id="XCP94673.1"/>
    </source>
</evidence>
<dbReference type="RefSeq" id="WP_366292219.1">
    <property type="nucleotide sequence ID" value="NZ_CP159992.1"/>
</dbReference>
<keyword evidence="1" id="KW-1133">Transmembrane helix</keyword>
<feature type="transmembrane region" description="Helical" evidence="1">
    <location>
        <begin position="12"/>
        <end position="34"/>
    </location>
</feature>
<sequence length="108" mass="12578">MKKWSTAWAGLALSYGSIVIVIVLLICSFFYIYFSRSYNEELRNKNQLILENTARTIEETILKRVQQMYVELSLDRSANIRLFADQEDRNGLNQVVDLQELLKAKARS</sequence>
<evidence type="ECO:0000256" key="1">
    <source>
        <dbReference type="SAM" id="Phobius"/>
    </source>
</evidence>